<evidence type="ECO:0000256" key="4">
    <source>
        <dbReference type="SAM" id="MobiDB-lite"/>
    </source>
</evidence>
<accession>A0ABD2WGW5</accession>
<keyword evidence="6" id="KW-1185">Reference proteome</keyword>
<organism evidence="5 6">
    <name type="scientific">Trichogramma kaykai</name>
    <dbReference type="NCBI Taxonomy" id="54128"/>
    <lineage>
        <taxon>Eukaryota</taxon>
        <taxon>Metazoa</taxon>
        <taxon>Ecdysozoa</taxon>
        <taxon>Arthropoda</taxon>
        <taxon>Hexapoda</taxon>
        <taxon>Insecta</taxon>
        <taxon>Pterygota</taxon>
        <taxon>Neoptera</taxon>
        <taxon>Endopterygota</taxon>
        <taxon>Hymenoptera</taxon>
        <taxon>Apocrita</taxon>
        <taxon>Proctotrupomorpha</taxon>
        <taxon>Chalcidoidea</taxon>
        <taxon>Trichogrammatidae</taxon>
        <taxon>Trichogramma</taxon>
    </lineage>
</organism>
<dbReference type="Proteomes" id="UP001627154">
    <property type="component" value="Unassembled WGS sequence"/>
</dbReference>
<reference evidence="5 6" key="1">
    <citation type="journal article" date="2024" name="bioRxiv">
        <title>A reference genome for Trichogramma kaykai: A tiny desert-dwelling parasitoid wasp with competing sex-ratio distorters.</title>
        <authorList>
            <person name="Culotta J."/>
            <person name="Lindsey A.R."/>
        </authorList>
    </citation>
    <scope>NUCLEOTIDE SEQUENCE [LARGE SCALE GENOMIC DNA]</scope>
    <source>
        <strain evidence="5 6">KSX58</strain>
    </source>
</reference>
<gene>
    <name evidence="5" type="ORF">TKK_013672</name>
</gene>
<sequence>MISESRGLSDAARVTASQEQTVSVLSDRGGRVGQLLLLLPPIRALCRHTLQELLFKQTIGEADFERLLGDVVHMPRPH</sequence>
<feature type="region of interest" description="Disordered" evidence="4">
    <location>
        <begin position="1"/>
        <end position="20"/>
    </location>
</feature>
<keyword evidence="2" id="KW-0804">Transcription</keyword>
<evidence type="ECO:0000256" key="1">
    <source>
        <dbReference type="ARBA" id="ARBA00023015"/>
    </source>
</evidence>
<dbReference type="EMBL" id="JBJJXI010000108">
    <property type="protein sequence ID" value="KAL3391767.1"/>
    <property type="molecule type" value="Genomic_DNA"/>
</dbReference>
<dbReference type="InterPro" id="IPR035500">
    <property type="entry name" value="NHR-like_dom_sf"/>
</dbReference>
<name>A0ABD2WGW5_9HYME</name>
<evidence type="ECO:0000313" key="6">
    <source>
        <dbReference type="Proteomes" id="UP001627154"/>
    </source>
</evidence>
<evidence type="ECO:0000256" key="3">
    <source>
        <dbReference type="ARBA" id="ARBA00023170"/>
    </source>
</evidence>
<keyword evidence="3" id="KW-0675">Receptor</keyword>
<dbReference type="Gene3D" id="1.10.565.10">
    <property type="entry name" value="Retinoid X Receptor"/>
    <property type="match status" value="1"/>
</dbReference>
<dbReference type="SUPFAM" id="SSF48508">
    <property type="entry name" value="Nuclear receptor ligand-binding domain"/>
    <property type="match status" value="1"/>
</dbReference>
<dbReference type="AlphaFoldDB" id="A0ABD2WGW5"/>
<keyword evidence="1" id="KW-0805">Transcription regulation</keyword>
<proteinExistence type="predicted"/>
<comment type="caution">
    <text evidence="5">The sequence shown here is derived from an EMBL/GenBank/DDBJ whole genome shotgun (WGS) entry which is preliminary data.</text>
</comment>
<evidence type="ECO:0000256" key="2">
    <source>
        <dbReference type="ARBA" id="ARBA00023163"/>
    </source>
</evidence>
<evidence type="ECO:0000313" key="5">
    <source>
        <dbReference type="EMBL" id="KAL3391767.1"/>
    </source>
</evidence>
<protein>
    <submittedName>
        <fullName evidence="5">Uncharacterized protein</fullName>
    </submittedName>
</protein>